<dbReference type="EMBL" id="QXGM01000002">
    <property type="protein sequence ID" value="RSX55235.1"/>
    <property type="molecule type" value="Genomic_DNA"/>
</dbReference>
<evidence type="ECO:0000256" key="3">
    <source>
        <dbReference type="SAM" id="MobiDB-lite"/>
    </source>
</evidence>
<dbReference type="AlphaFoldDB" id="A0A430FQY9"/>
<sequence length="265" mass="28994">MAKHRMKHGRRQTFIGSVAVLVVVAFVGFLMITNLRVNRTTVTSNDTAELIEARVRQVNELQQEVNKLSTQIDTLNKLATNSKDATGNDAGSGTMLPAVEGEGLTVTLNDSQLWKNRVDANGSSADIDSYVIHQQDVEAVVDALWAGGAEVMQIMDQRILANSAVICAGNVLLLQGKRYSPPFTISAIGPVKSMERALDESDTINTFKQYVTAFGLGYDVKQEFLHFDETPSLLQPLKYAKVIPEANKNNDQQPEQPAEDTNGSN</sequence>
<comment type="caution">
    <text evidence="5">The sequence shown here is derived from an EMBL/GenBank/DDBJ whole genome shotgun (WGS) entry which is preliminary data.</text>
</comment>
<dbReference type="GO" id="GO:0005886">
    <property type="term" value="C:plasma membrane"/>
    <property type="evidence" value="ECO:0007669"/>
    <property type="project" value="TreeGrafter"/>
</dbReference>
<evidence type="ECO:0000313" key="6">
    <source>
        <dbReference type="Proteomes" id="UP000287609"/>
    </source>
</evidence>
<keyword evidence="6" id="KW-1185">Reference proteome</keyword>
<evidence type="ECO:0008006" key="7">
    <source>
        <dbReference type="Google" id="ProtNLM"/>
    </source>
</evidence>
<feature type="compositionally biased region" description="Polar residues" evidence="3">
    <location>
        <begin position="247"/>
        <end position="265"/>
    </location>
</feature>
<feature type="transmembrane region" description="Helical" evidence="4">
    <location>
        <begin position="12"/>
        <end position="32"/>
    </location>
</feature>
<dbReference type="Gene3D" id="3.30.70.1880">
    <property type="entry name" value="Protein of unknown function DUF881"/>
    <property type="match status" value="1"/>
</dbReference>
<dbReference type="Pfam" id="PF05949">
    <property type="entry name" value="DUF881"/>
    <property type="match status" value="1"/>
</dbReference>
<name>A0A430FQY9_9BIFI</name>
<keyword evidence="4" id="KW-0812">Transmembrane</keyword>
<evidence type="ECO:0000313" key="5">
    <source>
        <dbReference type="EMBL" id="RSX55235.1"/>
    </source>
</evidence>
<protein>
    <recommendedName>
        <fullName evidence="7">DUF881 domain-containing protein</fullName>
    </recommendedName>
</protein>
<dbReference type="PANTHER" id="PTHR37313">
    <property type="entry name" value="UPF0749 PROTEIN RV1825"/>
    <property type="match status" value="1"/>
</dbReference>
<evidence type="ECO:0000256" key="1">
    <source>
        <dbReference type="ARBA" id="ARBA00009108"/>
    </source>
</evidence>
<feature type="coiled-coil region" evidence="2">
    <location>
        <begin position="51"/>
        <end position="78"/>
    </location>
</feature>
<proteinExistence type="inferred from homology"/>
<accession>A0A430FQY9</accession>
<keyword evidence="2" id="KW-0175">Coiled coil</keyword>
<dbReference type="PANTHER" id="PTHR37313:SF4">
    <property type="entry name" value="CONSERVED MEMBRANE PROTEIN-RELATED"/>
    <property type="match status" value="1"/>
</dbReference>
<organism evidence="5 6">
    <name type="scientific">Bifidobacterium dolichotidis</name>
    <dbReference type="NCBI Taxonomy" id="2306976"/>
    <lineage>
        <taxon>Bacteria</taxon>
        <taxon>Bacillati</taxon>
        <taxon>Actinomycetota</taxon>
        <taxon>Actinomycetes</taxon>
        <taxon>Bifidobacteriales</taxon>
        <taxon>Bifidobacteriaceae</taxon>
        <taxon>Bifidobacterium</taxon>
    </lineage>
</organism>
<evidence type="ECO:0000256" key="2">
    <source>
        <dbReference type="SAM" id="Coils"/>
    </source>
</evidence>
<keyword evidence="4" id="KW-1133">Transmembrane helix</keyword>
<gene>
    <name evidence="5" type="ORF">D2E26_1289</name>
</gene>
<keyword evidence="4" id="KW-0472">Membrane</keyword>
<dbReference type="Proteomes" id="UP000287609">
    <property type="component" value="Unassembled WGS sequence"/>
</dbReference>
<dbReference type="InterPro" id="IPR010273">
    <property type="entry name" value="DUF881"/>
</dbReference>
<dbReference type="OrthoDB" id="3214641at2"/>
<comment type="similarity">
    <text evidence="1">Belongs to the UPF0749 family.</text>
</comment>
<dbReference type="RefSeq" id="WP_125963890.1">
    <property type="nucleotide sequence ID" value="NZ_QXGM01000002.1"/>
</dbReference>
<evidence type="ECO:0000256" key="4">
    <source>
        <dbReference type="SAM" id="Phobius"/>
    </source>
</evidence>
<reference evidence="5 6" key="1">
    <citation type="submission" date="2018-09" db="EMBL/GenBank/DDBJ databases">
        <title>Characterization of the phylogenetic diversity of five novel species belonging to the genus Bifidobacterium.</title>
        <authorList>
            <person name="Lugli G.A."/>
            <person name="Duranti S."/>
            <person name="Milani C."/>
        </authorList>
    </citation>
    <scope>NUCLEOTIDE SEQUENCE [LARGE SCALE GENOMIC DNA]</scope>
    <source>
        <strain evidence="5 6">2036B</strain>
    </source>
</reference>
<feature type="region of interest" description="Disordered" evidence="3">
    <location>
        <begin position="245"/>
        <end position="265"/>
    </location>
</feature>